<evidence type="ECO:0000256" key="5">
    <source>
        <dbReference type="ARBA" id="ARBA00022519"/>
    </source>
</evidence>
<dbReference type="SUPFAM" id="SSF74653">
    <property type="entry name" value="TolA/TonB C-terminal domain"/>
    <property type="match status" value="1"/>
</dbReference>
<keyword evidence="8" id="KW-1133">Transmembrane helix</keyword>
<dbReference type="Proteomes" id="UP001301653">
    <property type="component" value="Unassembled WGS sequence"/>
</dbReference>
<dbReference type="Gene3D" id="3.30.1150.10">
    <property type="match status" value="1"/>
</dbReference>
<keyword evidence="7" id="KW-0653">Protein transport</keyword>
<comment type="subcellular location">
    <subcellularLocation>
        <location evidence="1">Cell inner membrane</location>
        <topology evidence="1">Single-pass membrane protein</topology>
        <orientation evidence="1">Periplasmic side</orientation>
    </subcellularLocation>
</comment>
<evidence type="ECO:0000256" key="9">
    <source>
        <dbReference type="ARBA" id="ARBA00023136"/>
    </source>
</evidence>
<feature type="domain" description="TonB C-terminal" evidence="11">
    <location>
        <begin position="30"/>
        <end position="126"/>
    </location>
</feature>
<evidence type="ECO:0000259" key="11">
    <source>
        <dbReference type="PROSITE" id="PS52015"/>
    </source>
</evidence>
<comment type="caution">
    <text evidence="12">The sequence shown here is derived from an EMBL/GenBank/DDBJ whole genome shotgun (WGS) entry which is preliminary data.</text>
</comment>
<evidence type="ECO:0000256" key="10">
    <source>
        <dbReference type="SAM" id="SignalP"/>
    </source>
</evidence>
<dbReference type="Pfam" id="PF03544">
    <property type="entry name" value="TonB_C"/>
    <property type="match status" value="1"/>
</dbReference>
<keyword evidence="13" id="KW-1185">Reference proteome</keyword>
<keyword evidence="4" id="KW-1003">Cell membrane</keyword>
<dbReference type="NCBIfam" id="TIGR01352">
    <property type="entry name" value="tonB_Cterm"/>
    <property type="match status" value="1"/>
</dbReference>
<dbReference type="InterPro" id="IPR051045">
    <property type="entry name" value="TonB-dependent_transducer"/>
</dbReference>
<dbReference type="PROSITE" id="PS51257">
    <property type="entry name" value="PROKAR_LIPOPROTEIN"/>
    <property type="match status" value="1"/>
</dbReference>
<name>A0ABU5V6X0_9GAMM</name>
<dbReference type="RefSeq" id="WP_323439459.1">
    <property type="nucleotide sequence ID" value="NZ_JAYFUH010000249.1"/>
</dbReference>
<evidence type="ECO:0000256" key="1">
    <source>
        <dbReference type="ARBA" id="ARBA00004383"/>
    </source>
</evidence>
<comment type="similarity">
    <text evidence="2">Belongs to the TonB family.</text>
</comment>
<evidence type="ECO:0000256" key="4">
    <source>
        <dbReference type="ARBA" id="ARBA00022475"/>
    </source>
</evidence>
<evidence type="ECO:0000256" key="6">
    <source>
        <dbReference type="ARBA" id="ARBA00022692"/>
    </source>
</evidence>
<organism evidence="12 13">
    <name type="scientific">Stenotrophomonas capsici</name>
    <dbReference type="NCBI Taxonomy" id="3110230"/>
    <lineage>
        <taxon>Bacteria</taxon>
        <taxon>Pseudomonadati</taxon>
        <taxon>Pseudomonadota</taxon>
        <taxon>Gammaproteobacteria</taxon>
        <taxon>Lysobacterales</taxon>
        <taxon>Lysobacteraceae</taxon>
        <taxon>Stenotrophomonas</taxon>
    </lineage>
</organism>
<keyword evidence="5" id="KW-0997">Cell inner membrane</keyword>
<evidence type="ECO:0000256" key="7">
    <source>
        <dbReference type="ARBA" id="ARBA00022927"/>
    </source>
</evidence>
<dbReference type="EMBL" id="JAYFUH010000249">
    <property type="protein sequence ID" value="MEA5669108.1"/>
    <property type="molecule type" value="Genomic_DNA"/>
</dbReference>
<gene>
    <name evidence="12" type="ORF">VA603_16330</name>
</gene>
<feature type="chain" id="PRO_5047455917" evidence="10">
    <location>
        <begin position="18"/>
        <end position="138"/>
    </location>
</feature>
<keyword evidence="6" id="KW-0812">Transmembrane</keyword>
<dbReference type="PANTHER" id="PTHR33446">
    <property type="entry name" value="PROTEIN TONB-RELATED"/>
    <property type="match status" value="1"/>
</dbReference>
<keyword evidence="3" id="KW-0813">Transport</keyword>
<reference evidence="12 13" key="1">
    <citation type="submission" date="2023-12" db="EMBL/GenBank/DDBJ databases">
        <title>Stenotrophomonas guangdongensis sp. nov., isolated from wilted pepper plants (Capsicum annuum).</title>
        <authorList>
            <person name="Qiu M."/>
            <person name="Li Y."/>
            <person name="Liu Q."/>
            <person name="Zhang X."/>
            <person name="Huang Y."/>
            <person name="Guo R."/>
            <person name="Hu M."/>
            <person name="Zhou J."/>
            <person name="Zhou X."/>
        </authorList>
    </citation>
    <scope>NUCLEOTIDE SEQUENCE [LARGE SCALE GENOMIC DNA]</scope>
    <source>
        <strain evidence="12 13">MH1</strain>
    </source>
</reference>
<accession>A0ABU5V6X0</accession>
<proteinExistence type="inferred from homology"/>
<evidence type="ECO:0000313" key="12">
    <source>
        <dbReference type="EMBL" id="MEA5669108.1"/>
    </source>
</evidence>
<evidence type="ECO:0000313" key="13">
    <source>
        <dbReference type="Proteomes" id="UP001301653"/>
    </source>
</evidence>
<keyword evidence="10" id="KW-0732">Signal</keyword>
<dbReference type="InterPro" id="IPR006260">
    <property type="entry name" value="TonB/TolA_C"/>
</dbReference>
<evidence type="ECO:0000256" key="8">
    <source>
        <dbReference type="ARBA" id="ARBA00022989"/>
    </source>
</evidence>
<keyword evidence="9" id="KW-0472">Membrane</keyword>
<feature type="signal peptide" evidence="10">
    <location>
        <begin position="1"/>
        <end position="17"/>
    </location>
</feature>
<dbReference type="PROSITE" id="PS52015">
    <property type="entry name" value="TONB_CTD"/>
    <property type="match status" value="1"/>
</dbReference>
<evidence type="ECO:0000256" key="2">
    <source>
        <dbReference type="ARBA" id="ARBA00006555"/>
    </source>
</evidence>
<dbReference type="PANTHER" id="PTHR33446:SF2">
    <property type="entry name" value="PROTEIN TONB"/>
    <property type="match status" value="1"/>
</dbReference>
<sequence>MNLRLLLGALATATALAACNGSDQPAAPAVAPTEVAAVQTPPPDYPAELACAGVGGKSVLRVVVGPQGTPTDVTLVTTSGNSQLDDSAIARVREWKFKAATRNGQAVPTTIQVPVSFNPPQPKPDECFAIEERAHRGG</sequence>
<dbReference type="InterPro" id="IPR037682">
    <property type="entry name" value="TonB_C"/>
</dbReference>
<protein>
    <submittedName>
        <fullName evidence="12">Energy transducer TonB</fullName>
    </submittedName>
</protein>
<evidence type="ECO:0000256" key="3">
    <source>
        <dbReference type="ARBA" id="ARBA00022448"/>
    </source>
</evidence>